<organism evidence="2 3">
    <name type="scientific">Bacillus suaedaesalsae</name>
    <dbReference type="NCBI Taxonomy" id="2810349"/>
    <lineage>
        <taxon>Bacteria</taxon>
        <taxon>Bacillati</taxon>
        <taxon>Bacillota</taxon>
        <taxon>Bacilli</taxon>
        <taxon>Bacillales</taxon>
        <taxon>Bacillaceae</taxon>
        <taxon>Bacillus</taxon>
    </lineage>
</organism>
<evidence type="ECO:0008006" key="4">
    <source>
        <dbReference type="Google" id="ProtNLM"/>
    </source>
</evidence>
<name>A0ABS2DQ29_9BACI</name>
<proteinExistence type="predicted"/>
<feature type="chain" id="PRO_5045912959" description="ABC transporter periplasmic binding protein yphF" evidence="1">
    <location>
        <begin position="22"/>
        <end position="240"/>
    </location>
</feature>
<feature type="signal peptide" evidence="1">
    <location>
        <begin position="1"/>
        <end position="21"/>
    </location>
</feature>
<evidence type="ECO:0000256" key="1">
    <source>
        <dbReference type="SAM" id="SignalP"/>
    </source>
</evidence>
<dbReference type="RefSeq" id="WP_204205351.1">
    <property type="nucleotide sequence ID" value="NZ_JAFELM010000045.1"/>
</dbReference>
<accession>A0ABS2DQ29</accession>
<gene>
    <name evidence="2" type="ORF">JR050_19605</name>
</gene>
<evidence type="ECO:0000313" key="2">
    <source>
        <dbReference type="EMBL" id="MBM6619873.1"/>
    </source>
</evidence>
<dbReference type="PROSITE" id="PS51257">
    <property type="entry name" value="PROKAR_LIPOPROTEIN"/>
    <property type="match status" value="1"/>
</dbReference>
<comment type="caution">
    <text evidence="2">The sequence shown here is derived from an EMBL/GenBank/DDBJ whole genome shotgun (WGS) entry which is preliminary data.</text>
</comment>
<reference evidence="2 3" key="1">
    <citation type="submission" date="2021-02" db="EMBL/GenBank/DDBJ databases">
        <title>Bacillus sp. RD4P76, an endophyte from a halophyte.</title>
        <authorList>
            <person name="Sun J.-Q."/>
        </authorList>
    </citation>
    <scope>NUCLEOTIDE SEQUENCE [LARGE SCALE GENOMIC DNA]</scope>
    <source>
        <strain evidence="2 3">RD4P76</strain>
    </source>
</reference>
<sequence>MKKTSILLMFLTLILSGCLYPEDRLTQKSIPYEDQLQSVQRAVDRFKEDNGGIIPIKDRDMETPIYQKYPIDFGKITPQYIPEPPSTAFESGGIYQYVLVDVEENPTVKLIDLRLVDKIRELKSRILVYKRSNGFAPFDKELSNNVYSLNYEKLGFENPPTVESPYSSTSLPFIIDHDGEVYIDYSIDLNTYLQKKEYDFKPGQDIRDLLVQESVFVPAFSVPYSIENNEPVFHHSSKSN</sequence>
<protein>
    <recommendedName>
        <fullName evidence="4">ABC transporter periplasmic binding protein yphF</fullName>
    </recommendedName>
</protein>
<keyword evidence="1" id="KW-0732">Signal</keyword>
<dbReference type="Proteomes" id="UP001518925">
    <property type="component" value="Unassembled WGS sequence"/>
</dbReference>
<evidence type="ECO:0000313" key="3">
    <source>
        <dbReference type="Proteomes" id="UP001518925"/>
    </source>
</evidence>
<keyword evidence="3" id="KW-1185">Reference proteome</keyword>
<dbReference type="EMBL" id="JAFELM010000045">
    <property type="protein sequence ID" value="MBM6619873.1"/>
    <property type="molecule type" value="Genomic_DNA"/>
</dbReference>